<dbReference type="OrthoDB" id="676979at2759"/>
<dbReference type="Pfam" id="PF23598">
    <property type="entry name" value="LRR_14"/>
    <property type="match status" value="1"/>
</dbReference>
<feature type="transmembrane region" description="Helical" evidence="4">
    <location>
        <begin position="294"/>
        <end position="313"/>
    </location>
</feature>
<proteinExistence type="predicted"/>
<evidence type="ECO:0000256" key="4">
    <source>
        <dbReference type="SAM" id="Phobius"/>
    </source>
</evidence>
<evidence type="ECO:0000256" key="2">
    <source>
        <dbReference type="ARBA" id="ARBA00022737"/>
    </source>
</evidence>
<evidence type="ECO:0000256" key="1">
    <source>
        <dbReference type="ARBA" id="ARBA00022614"/>
    </source>
</evidence>
<dbReference type="AlphaFoldDB" id="A0A1Y2BI96"/>
<comment type="caution">
    <text evidence="6">The sequence shown here is derived from an EMBL/GenBank/DDBJ whole genome shotgun (WGS) entry which is preliminary data.</text>
</comment>
<accession>A0A1Y2BI96</accession>
<dbReference type="PROSITE" id="PS51450">
    <property type="entry name" value="LRR"/>
    <property type="match status" value="1"/>
</dbReference>
<dbReference type="SMART" id="SM00369">
    <property type="entry name" value="LRR_TYP"/>
    <property type="match status" value="3"/>
</dbReference>
<keyword evidence="2" id="KW-0677">Repeat</keyword>
<evidence type="ECO:0000313" key="7">
    <source>
        <dbReference type="Proteomes" id="UP000193920"/>
    </source>
</evidence>
<keyword evidence="4" id="KW-1133">Transmembrane helix</keyword>
<feature type="transmembrane region" description="Helical" evidence="4">
    <location>
        <begin position="729"/>
        <end position="751"/>
    </location>
</feature>
<feature type="compositionally biased region" description="Basic and acidic residues" evidence="3">
    <location>
        <begin position="540"/>
        <end position="558"/>
    </location>
</feature>
<dbReference type="InterPro" id="IPR055414">
    <property type="entry name" value="LRR_R13L4/SHOC2-like"/>
</dbReference>
<dbReference type="STRING" id="1754190.A0A1Y2BI96"/>
<sequence>MKFFKSKVLKNIYKVITTCAILNKFHINFAYAEDITNTKSDCDYLKKIFNELNLNSTWKDNTNSCCNSINGVTCNPSSRIINLKFDKMAIYGQLSDEIGQLTELKSLKFDNNKIYGSIPVNIGKLTNLEELYLNNNNISGEIPKEIESLEKLKTLNLGNNGIYNYIPEEIGSLKSLQSLWIENNNLSGAIPTSLSYLKNLKDINLSGNSNLQGALPSMEFITTCDYSKTGLCIPKSMNNVKCKSLLVVCSDEEEKNTEILRNRQKIKEMNEEEQQENNTNITNSSKFFYGHDKFIILLLIIFFVIVIILIIVLEKYIKYKYINLQKNMSRRQYFINHSIRNENNDSNNTNETDDIQITNNRYELEMAASQLSNNTRISQDNYQPIYPDNLQVDQPGISSTNSQVVQAYISPQIIQVPALAHSPQTRSVISGPYINNGDYVVVDQGSNTDNLINYNPNHSSLILTNGNSLHATRSLANRHRKYSGGGHSPVITGVTSYNSSRYSVNGSIYNTVNNRHSIGVYSIANSIITNHSGNTFNYGIRDEVGNSQSHSERNRHEDDSNDFITTNTSTSHNHNHNNNNNNSNNNTNDNTNNDSNEYNNLRSKVPSPLNLDSSSHYSNENKINSFNSNTNSSPLLSSKNLNDSNDFIISADVLDESTCINEDRIHRYNEHEIDDHIMASAIKNGDIHSKIGKNKMSDTEEGSSISMSLSISSKKLNYDSNNENENEGVMMIIIEIMIKVIMIIIEIMILVRRRIIIEIIIEIMI</sequence>
<name>A0A1Y2BI96_9FUNG</name>
<reference evidence="6 7" key="1">
    <citation type="submission" date="2016-08" db="EMBL/GenBank/DDBJ databases">
        <title>A Parts List for Fungal Cellulosomes Revealed by Comparative Genomics.</title>
        <authorList>
            <consortium name="DOE Joint Genome Institute"/>
            <person name="Haitjema C.H."/>
            <person name="Gilmore S.P."/>
            <person name="Henske J.K."/>
            <person name="Solomon K.V."/>
            <person name="De Groot R."/>
            <person name="Kuo A."/>
            <person name="Mondo S.J."/>
            <person name="Salamov A.A."/>
            <person name="Labutti K."/>
            <person name="Zhao Z."/>
            <person name="Chiniquy J."/>
            <person name="Barry K."/>
            <person name="Brewer H.M."/>
            <person name="Purvine S.O."/>
            <person name="Wright A.T."/>
            <person name="Boxma B."/>
            <person name="Van Alen T."/>
            <person name="Hackstein J.H."/>
            <person name="Baker S.E."/>
            <person name="Grigoriev I.V."/>
            <person name="O'Malley M.A."/>
        </authorList>
    </citation>
    <scope>NUCLEOTIDE SEQUENCE [LARGE SCALE GENOMIC DNA]</scope>
    <source>
        <strain evidence="6 7">G1</strain>
    </source>
</reference>
<dbReference type="Proteomes" id="UP000193920">
    <property type="component" value="Unassembled WGS sequence"/>
</dbReference>
<dbReference type="PANTHER" id="PTHR48054">
    <property type="entry name" value="RECEPTOR KINASE-LIKE PROTEIN XA21"/>
    <property type="match status" value="1"/>
</dbReference>
<dbReference type="SMART" id="SM00365">
    <property type="entry name" value="LRR_SD22"/>
    <property type="match status" value="2"/>
</dbReference>
<keyword evidence="7" id="KW-1185">Reference proteome</keyword>
<evidence type="ECO:0000259" key="5">
    <source>
        <dbReference type="Pfam" id="PF23598"/>
    </source>
</evidence>
<dbReference type="PANTHER" id="PTHR48054:SF47">
    <property type="entry name" value="OS06G0179800 PROTEIN"/>
    <property type="match status" value="1"/>
</dbReference>
<dbReference type="FunFam" id="3.80.10.10:FF:000383">
    <property type="entry name" value="Leucine-rich repeat receptor protein kinase EMS1"/>
    <property type="match status" value="1"/>
</dbReference>
<dbReference type="Gene3D" id="3.80.10.10">
    <property type="entry name" value="Ribonuclease Inhibitor"/>
    <property type="match status" value="2"/>
</dbReference>
<gene>
    <name evidence="6" type="ORF">LY90DRAFT_64613</name>
</gene>
<dbReference type="InterPro" id="IPR032675">
    <property type="entry name" value="LRR_dom_sf"/>
</dbReference>
<dbReference type="InterPro" id="IPR003591">
    <property type="entry name" value="Leu-rich_rpt_typical-subtyp"/>
</dbReference>
<feature type="region of interest" description="Disordered" evidence="3">
    <location>
        <begin position="539"/>
        <end position="637"/>
    </location>
</feature>
<keyword evidence="1" id="KW-0433">Leucine-rich repeat</keyword>
<dbReference type="InterPro" id="IPR001611">
    <property type="entry name" value="Leu-rich_rpt"/>
</dbReference>
<feature type="compositionally biased region" description="Low complexity" evidence="3">
    <location>
        <begin position="618"/>
        <end position="637"/>
    </location>
</feature>
<dbReference type="SUPFAM" id="SSF52058">
    <property type="entry name" value="L domain-like"/>
    <property type="match status" value="1"/>
</dbReference>
<keyword evidence="4" id="KW-0472">Membrane</keyword>
<evidence type="ECO:0000313" key="6">
    <source>
        <dbReference type="EMBL" id="ORY34486.1"/>
    </source>
</evidence>
<evidence type="ECO:0000256" key="3">
    <source>
        <dbReference type="SAM" id="MobiDB-lite"/>
    </source>
</evidence>
<dbReference type="InterPro" id="IPR052592">
    <property type="entry name" value="LRR-RLK"/>
</dbReference>
<feature type="domain" description="Disease resistance R13L4/SHOC-2-like LRR" evidence="5">
    <location>
        <begin position="94"/>
        <end position="207"/>
    </location>
</feature>
<dbReference type="EMBL" id="MCOG01000154">
    <property type="protein sequence ID" value="ORY34486.1"/>
    <property type="molecule type" value="Genomic_DNA"/>
</dbReference>
<keyword evidence="4" id="KW-0812">Transmembrane</keyword>
<feature type="compositionally biased region" description="Low complexity" evidence="3">
    <location>
        <begin position="565"/>
        <end position="596"/>
    </location>
</feature>
<protein>
    <recommendedName>
        <fullName evidence="5">Disease resistance R13L4/SHOC-2-like LRR domain-containing protein</fullName>
    </recommendedName>
</protein>
<organism evidence="6 7">
    <name type="scientific">Neocallimastix californiae</name>
    <dbReference type="NCBI Taxonomy" id="1754190"/>
    <lineage>
        <taxon>Eukaryota</taxon>
        <taxon>Fungi</taxon>
        <taxon>Fungi incertae sedis</taxon>
        <taxon>Chytridiomycota</taxon>
        <taxon>Chytridiomycota incertae sedis</taxon>
        <taxon>Neocallimastigomycetes</taxon>
        <taxon>Neocallimastigales</taxon>
        <taxon>Neocallimastigaceae</taxon>
        <taxon>Neocallimastix</taxon>
    </lineage>
</organism>